<keyword evidence="7" id="KW-1185">Reference proteome</keyword>
<proteinExistence type="inferred from homology"/>
<evidence type="ECO:0000256" key="3">
    <source>
        <dbReference type="ARBA" id="ARBA00038050"/>
    </source>
</evidence>
<keyword evidence="2 6" id="KW-0378">Hydrolase</keyword>
<dbReference type="Pfam" id="PF01981">
    <property type="entry name" value="PTH2"/>
    <property type="match status" value="1"/>
</dbReference>
<reference evidence="6" key="1">
    <citation type="journal article" date="2022" name="G3 (Bethesda)">
        <title>High quality genome of the basidiomycete yeast Dioszegia hungarica PDD-24b-2 isolated from cloud water.</title>
        <authorList>
            <person name="Jarrige D."/>
            <person name="Haridas S."/>
            <person name="Bleykasten-Grosshans C."/>
            <person name="Joly M."/>
            <person name="Nadalig T."/>
            <person name="Sancelme M."/>
            <person name="Vuilleumier S."/>
            <person name="Grigoriev I.V."/>
            <person name="Amato P."/>
            <person name="Bringel F."/>
        </authorList>
    </citation>
    <scope>NUCLEOTIDE SEQUENCE</scope>
    <source>
        <strain evidence="6">PDD-24b-2</strain>
    </source>
</reference>
<dbReference type="RefSeq" id="XP_052943515.1">
    <property type="nucleotide sequence ID" value="XM_053090081.1"/>
</dbReference>
<dbReference type="AlphaFoldDB" id="A0AA38H438"/>
<evidence type="ECO:0000256" key="2">
    <source>
        <dbReference type="ARBA" id="ARBA00022801"/>
    </source>
</evidence>
<dbReference type="CDD" id="cd02430">
    <property type="entry name" value="PTH2"/>
    <property type="match status" value="1"/>
</dbReference>
<dbReference type="EC" id="3.1.1.29" evidence="1"/>
<feature type="compositionally biased region" description="Polar residues" evidence="5">
    <location>
        <begin position="61"/>
        <end position="76"/>
    </location>
</feature>
<comment type="similarity">
    <text evidence="3">Belongs to the PTH2 family.</text>
</comment>
<dbReference type="PANTHER" id="PTHR12649">
    <property type="entry name" value="PEPTIDYL-TRNA HYDROLASE 2"/>
    <property type="match status" value="1"/>
</dbReference>
<dbReference type="PANTHER" id="PTHR12649:SF11">
    <property type="entry name" value="PEPTIDYL-TRNA HYDROLASE 2, MITOCHONDRIAL"/>
    <property type="match status" value="1"/>
</dbReference>
<comment type="caution">
    <text evidence="6">The sequence shown here is derived from an EMBL/GenBank/DDBJ whole genome shotgun (WGS) entry which is preliminary data.</text>
</comment>
<dbReference type="EMBL" id="JAKWFO010000008">
    <property type="protein sequence ID" value="KAI9633738.1"/>
    <property type="molecule type" value="Genomic_DNA"/>
</dbReference>
<dbReference type="FunFam" id="3.40.1490.10:FF:000003">
    <property type="entry name" value="Peptidyl-tRNA hydrolase"/>
    <property type="match status" value="1"/>
</dbReference>
<sequence length="217" mass="22573">MSIARNIRMDNLVQPIIISLIAFALGYQANSYLRSASPVLSSGSASSNKKRKLGASAAPSVANSDSGSDSEGATNPESDSEDESAAVSSSDIASVKAGMGEEVKLVLVVNDSLKMQKGKVAAQAGHATLACALTLQAQNPRLYKKWQAQGQPKIALRCATTEELESLAAQARRLNLCARTIQDAGRTQVAPGSKTILGIGPGPARLINTVTGKLKLL</sequence>
<evidence type="ECO:0000313" key="7">
    <source>
        <dbReference type="Proteomes" id="UP001164286"/>
    </source>
</evidence>
<dbReference type="InterPro" id="IPR023476">
    <property type="entry name" value="Pep_tRNA_hydro_II_dom_sf"/>
</dbReference>
<dbReference type="Proteomes" id="UP001164286">
    <property type="component" value="Unassembled WGS sequence"/>
</dbReference>
<dbReference type="SUPFAM" id="SSF102462">
    <property type="entry name" value="Peptidyl-tRNA hydrolase II"/>
    <property type="match status" value="1"/>
</dbReference>
<evidence type="ECO:0000256" key="1">
    <source>
        <dbReference type="ARBA" id="ARBA00013260"/>
    </source>
</evidence>
<gene>
    <name evidence="6" type="ORF">MKK02DRAFT_38395</name>
</gene>
<dbReference type="GO" id="GO:0004045">
    <property type="term" value="F:peptidyl-tRNA hydrolase activity"/>
    <property type="evidence" value="ECO:0007669"/>
    <property type="project" value="UniProtKB-EC"/>
</dbReference>
<dbReference type="GO" id="GO:0005829">
    <property type="term" value="C:cytosol"/>
    <property type="evidence" value="ECO:0007669"/>
    <property type="project" value="TreeGrafter"/>
</dbReference>
<dbReference type="GeneID" id="77729286"/>
<dbReference type="Gene3D" id="3.40.1490.10">
    <property type="entry name" value="Bit1"/>
    <property type="match status" value="1"/>
</dbReference>
<organism evidence="6 7">
    <name type="scientific">Dioszegia hungarica</name>
    <dbReference type="NCBI Taxonomy" id="4972"/>
    <lineage>
        <taxon>Eukaryota</taxon>
        <taxon>Fungi</taxon>
        <taxon>Dikarya</taxon>
        <taxon>Basidiomycota</taxon>
        <taxon>Agaricomycotina</taxon>
        <taxon>Tremellomycetes</taxon>
        <taxon>Tremellales</taxon>
        <taxon>Bulleribasidiaceae</taxon>
        <taxon>Dioszegia</taxon>
    </lineage>
</organism>
<evidence type="ECO:0000256" key="4">
    <source>
        <dbReference type="ARBA" id="ARBA00048707"/>
    </source>
</evidence>
<protein>
    <recommendedName>
        <fullName evidence="1">peptidyl-tRNA hydrolase</fullName>
        <ecNumber evidence="1">3.1.1.29</ecNumber>
    </recommendedName>
</protein>
<dbReference type="NCBIfam" id="TIGR00283">
    <property type="entry name" value="arch_pth2"/>
    <property type="match status" value="1"/>
</dbReference>
<dbReference type="InterPro" id="IPR002833">
    <property type="entry name" value="PTH2"/>
</dbReference>
<feature type="region of interest" description="Disordered" evidence="5">
    <location>
        <begin position="39"/>
        <end position="91"/>
    </location>
</feature>
<name>A0AA38H438_9TREE</name>
<evidence type="ECO:0000256" key="5">
    <source>
        <dbReference type="SAM" id="MobiDB-lite"/>
    </source>
</evidence>
<comment type="catalytic activity">
    <reaction evidence="4">
        <text>an N-acyl-L-alpha-aminoacyl-tRNA + H2O = an N-acyl-L-amino acid + a tRNA + H(+)</text>
        <dbReference type="Rhea" id="RHEA:54448"/>
        <dbReference type="Rhea" id="RHEA-COMP:10123"/>
        <dbReference type="Rhea" id="RHEA-COMP:13883"/>
        <dbReference type="ChEBI" id="CHEBI:15377"/>
        <dbReference type="ChEBI" id="CHEBI:15378"/>
        <dbReference type="ChEBI" id="CHEBI:59874"/>
        <dbReference type="ChEBI" id="CHEBI:78442"/>
        <dbReference type="ChEBI" id="CHEBI:138191"/>
        <dbReference type="EC" id="3.1.1.29"/>
    </reaction>
</comment>
<evidence type="ECO:0000313" key="6">
    <source>
        <dbReference type="EMBL" id="KAI9633738.1"/>
    </source>
</evidence>
<accession>A0AA38H438</accession>